<name>Q02D84_SOLUE</name>
<evidence type="ECO:0000313" key="2">
    <source>
        <dbReference type="EMBL" id="ABJ83715.1"/>
    </source>
</evidence>
<dbReference type="KEGG" id="sus:Acid_2726"/>
<dbReference type="EMBL" id="CP000473">
    <property type="protein sequence ID" value="ABJ83715.1"/>
    <property type="molecule type" value="Genomic_DNA"/>
</dbReference>
<proteinExistence type="predicted"/>
<dbReference type="InterPro" id="IPR042217">
    <property type="entry name" value="T4SS_VirB10/TrbI"/>
</dbReference>
<evidence type="ECO:0000256" key="1">
    <source>
        <dbReference type="SAM" id="MobiDB-lite"/>
    </source>
</evidence>
<dbReference type="STRING" id="234267.Acid_2726"/>
<evidence type="ECO:0008006" key="3">
    <source>
        <dbReference type="Google" id="ProtNLM"/>
    </source>
</evidence>
<dbReference type="AlphaFoldDB" id="Q02D84"/>
<gene>
    <name evidence="2" type="ordered locus">Acid_2726</name>
</gene>
<dbReference type="Gene3D" id="2.40.128.260">
    <property type="entry name" value="Type IV secretion system, VirB10/TraB/TrbI"/>
    <property type="match status" value="1"/>
</dbReference>
<dbReference type="eggNOG" id="COG2823">
    <property type="taxonomic scope" value="Bacteria"/>
</dbReference>
<dbReference type="HOGENOM" id="CLU_885362_0_0_0"/>
<accession>Q02D84</accession>
<sequence length="314" mass="32139">MQCVSVKEKRFSHACLILPYMRRNPVLIPAVLAATFLISCARQDAPAPATTADLPHGTIVLRDGTRVSGAIAASSAAEITIKPDAGGSRTIPMKDVRRVDYGETASTATPTTPNAPPPVAVPEPTHEEHYHPPAAAVQSRTRVVPAGTELPVRNEETIDSGKAVEGQVYAAEIASDVRDAEGAVVIPRGSNAQLVIKSATKGGRFRGNSDLVVDLVSVSIEGQQYRLDASDISEKGRSGVGANKRTGEMVGGGAALGAIIGAIAGGGKGAAIGAGSGAGAGAVTQILTKGSIKIPAETVLTFKLDSALRVVEAR</sequence>
<dbReference type="InParanoid" id="Q02D84"/>
<organism evidence="2">
    <name type="scientific">Solibacter usitatus (strain Ellin6076)</name>
    <dbReference type="NCBI Taxonomy" id="234267"/>
    <lineage>
        <taxon>Bacteria</taxon>
        <taxon>Pseudomonadati</taxon>
        <taxon>Acidobacteriota</taxon>
        <taxon>Terriglobia</taxon>
        <taxon>Bryobacterales</taxon>
        <taxon>Solibacteraceae</taxon>
        <taxon>Candidatus Solibacter</taxon>
    </lineage>
</organism>
<feature type="region of interest" description="Disordered" evidence="1">
    <location>
        <begin position="104"/>
        <end position="134"/>
    </location>
</feature>
<protein>
    <recommendedName>
        <fullName evidence="3">YMGG-like Gly-zipper domain-containing protein</fullName>
    </recommendedName>
</protein>
<reference evidence="2" key="1">
    <citation type="submission" date="2006-10" db="EMBL/GenBank/DDBJ databases">
        <title>Complete sequence of Solibacter usitatus Ellin6076.</title>
        <authorList>
            <consortium name="US DOE Joint Genome Institute"/>
            <person name="Copeland A."/>
            <person name="Lucas S."/>
            <person name="Lapidus A."/>
            <person name="Barry K."/>
            <person name="Detter J.C."/>
            <person name="Glavina del Rio T."/>
            <person name="Hammon N."/>
            <person name="Israni S."/>
            <person name="Dalin E."/>
            <person name="Tice H."/>
            <person name="Pitluck S."/>
            <person name="Thompson L.S."/>
            <person name="Brettin T."/>
            <person name="Bruce D."/>
            <person name="Han C."/>
            <person name="Tapia R."/>
            <person name="Gilna P."/>
            <person name="Schmutz J."/>
            <person name="Larimer F."/>
            <person name="Land M."/>
            <person name="Hauser L."/>
            <person name="Kyrpides N."/>
            <person name="Mikhailova N."/>
            <person name="Janssen P.H."/>
            <person name="Kuske C.R."/>
            <person name="Richardson P."/>
        </authorList>
    </citation>
    <scope>NUCLEOTIDE SEQUENCE</scope>
    <source>
        <strain evidence="2">Ellin6076</strain>
    </source>
</reference>